<accession>R7QMM8</accession>
<dbReference type="PANTHER" id="PTHR15243">
    <property type="entry name" value="SERINE/THREONINE-PROTEIN KINASE 19"/>
    <property type="match status" value="1"/>
</dbReference>
<dbReference type="Proteomes" id="UP000012073">
    <property type="component" value="Unassembled WGS sequence"/>
</dbReference>
<dbReference type="Pfam" id="PF10494">
    <property type="entry name" value="Stk19"/>
    <property type="match status" value="1"/>
</dbReference>
<sequence length="134" mass="15038">MRDGGRLERFANEVLPAVRDAVLAVRRLREVFGEGSEAVECELVRGGWLTMRDESSFWFAVPGMGGFDAQRRKGAAELLDLLRKTPFKEMLLNKLEGRSMKKSCFTAQWHVRDLVGGGPLETIETSVGTLVRLR</sequence>
<keyword evidence="3" id="KW-1185">Reference proteome</keyword>
<evidence type="ECO:0000256" key="1">
    <source>
        <dbReference type="ARBA" id="ARBA00093458"/>
    </source>
</evidence>
<dbReference type="RefSeq" id="XP_005718646.1">
    <property type="nucleotide sequence ID" value="XM_005718589.1"/>
</dbReference>
<evidence type="ECO:0000313" key="3">
    <source>
        <dbReference type="Proteomes" id="UP000012073"/>
    </source>
</evidence>
<dbReference type="EMBL" id="HG001960">
    <property type="protein sequence ID" value="CDF38741.1"/>
    <property type="molecule type" value="Genomic_DNA"/>
</dbReference>
<proteinExistence type="inferred from homology"/>
<dbReference type="GO" id="GO:0046579">
    <property type="term" value="P:positive regulation of Ras protein signal transduction"/>
    <property type="evidence" value="ECO:0007669"/>
    <property type="project" value="TreeGrafter"/>
</dbReference>
<organism evidence="2 3">
    <name type="scientific">Chondrus crispus</name>
    <name type="common">Carrageen Irish moss</name>
    <name type="synonym">Polymorpha crispa</name>
    <dbReference type="NCBI Taxonomy" id="2769"/>
    <lineage>
        <taxon>Eukaryota</taxon>
        <taxon>Rhodophyta</taxon>
        <taxon>Florideophyceae</taxon>
        <taxon>Rhodymeniophycidae</taxon>
        <taxon>Gigartinales</taxon>
        <taxon>Gigartinaceae</taxon>
        <taxon>Chondrus</taxon>
    </lineage>
</organism>
<dbReference type="AlphaFoldDB" id="R7QMM8"/>
<evidence type="ECO:0000313" key="2">
    <source>
        <dbReference type="EMBL" id="CDF38741.1"/>
    </source>
</evidence>
<dbReference type="PhylomeDB" id="R7QMM8"/>
<dbReference type="KEGG" id="ccp:CHC_T00001215001"/>
<dbReference type="OrthoDB" id="10261701at2759"/>
<comment type="similarity">
    <text evidence="1">Belongs to the STK19 family.</text>
</comment>
<protein>
    <submittedName>
        <fullName evidence="2">Uncharacterized protein</fullName>
    </submittedName>
</protein>
<dbReference type="InterPro" id="IPR018865">
    <property type="entry name" value="STK19-like"/>
</dbReference>
<dbReference type="PANTHER" id="PTHR15243:SF0">
    <property type="entry name" value="SERINE_THREONINE-PROTEIN KINASE 19"/>
    <property type="match status" value="1"/>
</dbReference>
<reference evidence="3" key="1">
    <citation type="journal article" date="2013" name="Proc. Natl. Acad. Sci. U.S.A.">
        <title>Genome structure and metabolic features in the red seaweed Chondrus crispus shed light on evolution of the Archaeplastida.</title>
        <authorList>
            <person name="Collen J."/>
            <person name="Porcel B."/>
            <person name="Carre W."/>
            <person name="Ball S.G."/>
            <person name="Chaparro C."/>
            <person name="Tonon T."/>
            <person name="Barbeyron T."/>
            <person name="Michel G."/>
            <person name="Noel B."/>
            <person name="Valentin K."/>
            <person name="Elias M."/>
            <person name="Artiguenave F."/>
            <person name="Arun A."/>
            <person name="Aury J.M."/>
            <person name="Barbosa-Neto J.F."/>
            <person name="Bothwell J.H."/>
            <person name="Bouget F.Y."/>
            <person name="Brillet L."/>
            <person name="Cabello-Hurtado F."/>
            <person name="Capella-Gutierrez S."/>
            <person name="Charrier B."/>
            <person name="Cladiere L."/>
            <person name="Cock J.M."/>
            <person name="Coelho S.M."/>
            <person name="Colleoni C."/>
            <person name="Czjzek M."/>
            <person name="Da Silva C."/>
            <person name="Delage L."/>
            <person name="Denoeud F."/>
            <person name="Deschamps P."/>
            <person name="Dittami S.M."/>
            <person name="Gabaldon T."/>
            <person name="Gachon C.M."/>
            <person name="Groisillier A."/>
            <person name="Herve C."/>
            <person name="Jabbari K."/>
            <person name="Katinka M."/>
            <person name="Kloareg B."/>
            <person name="Kowalczyk N."/>
            <person name="Labadie K."/>
            <person name="Leblanc C."/>
            <person name="Lopez P.J."/>
            <person name="McLachlan D.H."/>
            <person name="Meslet-Cladiere L."/>
            <person name="Moustafa A."/>
            <person name="Nehr Z."/>
            <person name="Nyvall Collen P."/>
            <person name="Panaud O."/>
            <person name="Partensky F."/>
            <person name="Poulain J."/>
            <person name="Rensing S.A."/>
            <person name="Rousvoal S."/>
            <person name="Samson G."/>
            <person name="Symeonidi A."/>
            <person name="Weissenbach J."/>
            <person name="Zambounis A."/>
            <person name="Wincker P."/>
            <person name="Boyen C."/>
        </authorList>
    </citation>
    <scope>NUCLEOTIDE SEQUENCE [LARGE SCALE GENOMIC DNA]</scope>
    <source>
        <strain evidence="3">cv. Stackhouse</strain>
    </source>
</reference>
<name>R7QMM8_CHOCR</name>
<dbReference type="GeneID" id="17326362"/>
<dbReference type="Gramene" id="CDF38741">
    <property type="protein sequence ID" value="CDF38741"/>
    <property type="gene ID" value="CHC_T00001215001"/>
</dbReference>
<gene>
    <name evidence="2" type="ORF">CHC_T00001215001</name>
</gene>